<proteinExistence type="predicted"/>
<dbReference type="AlphaFoldDB" id="G8TNS4"/>
<dbReference type="HOGENOM" id="CLU_2369944_0_0_10"/>
<organism evidence="1 2">
    <name type="scientific">Niastella koreensis (strain DSM 17620 / KACC 11465 / NBRC 106392 / GR20-10)</name>
    <dbReference type="NCBI Taxonomy" id="700598"/>
    <lineage>
        <taxon>Bacteria</taxon>
        <taxon>Pseudomonadati</taxon>
        <taxon>Bacteroidota</taxon>
        <taxon>Chitinophagia</taxon>
        <taxon>Chitinophagales</taxon>
        <taxon>Chitinophagaceae</taxon>
        <taxon>Niastella</taxon>
    </lineage>
</organism>
<gene>
    <name evidence="1" type="ordered locus">Niako_4744</name>
</gene>
<accession>G8TNS4</accession>
<name>G8TNS4_NIAKG</name>
<protein>
    <submittedName>
        <fullName evidence="1">Uncharacterized protein</fullName>
    </submittedName>
</protein>
<dbReference type="Proteomes" id="UP000005438">
    <property type="component" value="Chromosome"/>
</dbReference>
<reference evidence="1 2" key="1">
    <citation type="submission" date="2011-12" db="EMBL/GenBank/DDBJ databases">
        <title>The complete genome of Niastella koreensis GR20-10.</title>
        <authorList>
            <consortium name="US DOE Joint Genome Institute (JGI-PGF)"/>
            <person name="Lucas S."/>
            <person name="Han J."/>
            <person name="Lapidus A."/>
            <person name="Bruce D."/>
            <person name="Goodwin L."/>
            <person name="Pitluck S."/>
            <person name="Peters L."/>
            <person name="Kyrpides N."/>
            <person name="Mavromatis K."/>
            <person name="Ivanova N."/>
            <person name="Mikhailova N."/>
            <person name="Davenport K."/>
            <person name="Saunders E."/>
            <person name="Detter J.C."/>
            <person name="Tapia R."/>
            <person name="Han C."/>
            <person name="Land M."/>
            <person name="Hauser L."/>
            <person name="Markowitz V."/>
            <person name="Cheng J.-F."/>
            <person name="Hugenholtz P."/>
            <person name="Woyke T."/>
            <person name="Wu D."/>
            <person name="Tindall B."/>
            <person name="Pomrenke H."/>
            <person name="Brambilla E."/>
            <person name="Klenk H.-P."/>
            <person name="Eisen J.A."/>
        </authorList>
    </citation>
    <scope>NUCLEOTIDE SEQUENCE [LARGE SCALE GENOMIC DNA]</scope>
    <source>
        <strain evidence="2">DSM 17620 / KACC 11465 / NBRC 106392 / GR20-10</strain>
    </source>
</reference>
<dbReference type="STRING" id="700598.Niako_4744"/>
<dbReference type="EMBL" id="CP003178">
    <property type="protein sequence ID" value="AEW01000.1"/>
    <property type="molecule type" value="Genomic_DNA"/>
</dbReference>
<evidence type="ECO:0000313" key="2">
    <source>
        <dbReference type="Proteomes" id="UP000005438"/>
    </source>
</evidence>
<dbReference type="KEGG" id="nko:Niako_4744"/>
<evidence type="ECO:0000313" key="1">
    <source>
        <dbReference type="EMBL" id="AEW01000.1"/>
    </source>
</evidence>
<sequence length="95" mass="10978">MVCNIEYAFMNLSLANIFSRFHNQKKARLFILPRAPQGNGGLSSNYFPFRLSALSGWPGFLFPLLNQLFTRQDPFTVNRAIVHEQYYAIIHILIT</sequence>